<feature type="compositionally biased region" description="Low complexity" evidence="1">
    <location>
        <begin position="170"/>
        <end position="200"/>
    </location>
</feature>
<reference evidence="2 3" key="1">
    <citation type="journal article" date="2018" name="Science">
        <title>The opium poppy genome and morphinan production.</title>
        <authorList>
            <person name="Guo L."/>
            <person name="Winzer T."/>
            <person name="Yang X."/>
            <person name="Li Y."/>
            <person name="Ning Z."/>
            <person name="He Z."/>
            <person name="Teodor R."/>
            <person name="Lu Y."/>
            <person name="Bowser T.A."/>
            <person name="Graham I.A."/>
            <person name="Ye K."/>
        </authorList>
    </citation>
    <scope>NUCLEOTIDE SEQUENCE [LARGE SCALE GENOMIC DNA]</scope>
    <source>
        <strain evidence="3">cv. HN1</strain>
        <tissue evidence="2">Leaves</tissue>
    </source>
</reference>
<protein>
    <submittedName>
        <fullName evidence="2">Uncharacterized protein</fullName>
    </submittedName>
</protein>
<evidence type="ECO:0000256" key="1">
    <source>
        <dbReference type="SAM" id="MobiDB-lite"/>
    </source>
</evidence>
<dbReference type="PANTHER" id="PTHR47481">
    <property type="match status" value="1"/>
</dbReference>
<organism evidence="2 3">
    <name type="scientific">Papaver somniferum</name>
    <name type="common">Opium poppy</name>
    <dbReference type="NCBI Taxonomy" id="3469"/>
    <lineage>
        <taxon>Eukaryota</taxon>
        <taxon>Viridiplantae</taxon>
        <taxon>Streptophyta</taxon>
        <taxon>Embryophyta</taxon>
        <taxon>Tracheophyta</taxon>
        <taxon>Spermatophyta</taxon>
        <taxon>Magnoliopsida</taxon>
        <taxon>Ranunculales</taxon>
        <taxon>Papaveraceae</taxon>
        <taxon>Papaveroideae</taxon>
        <taxon>Papaver</taxon>
    </lineage>
</organism>
<dbReference type="PANTHER" id="PTHR47481:SF31">
    <property type="entry name" value="OS01G0873500 PROTEIN"/>
    <property type="match status" value="1"/>
</dbReference>
<name>A0A4Y7KHH8_PAPSO</name>
<feature type="non-terminal residue" evidence="2">
    <location>
        <position position="1"/>
    </location>
</feature>
<gene>
    <name evidence="2" type="ORF">C5167_034991</name>
</gene>
<feature type="region of interest" description="Disordered" evidence="1">
    <location>
        <begin position="162"/>
        <end position="224"/>
    </location>
</feature>
<keyword evidence="3" id="KW-1185">Reference proteome</keyword>
<evidence type="ECO:0000313" key="3">
    <source>
        <dbReference type="Proteomes" id="UP000316621"/>
    </source>
</evidence>
<dbReference type="OMA" id="IQNWINA"/>
<dbReference type="Pfam" id="PF14223">
    <property type="entry name" value="Retrotran_gag_2"/>
    <property type="match status" value="1"/>
</dbReference>
<accession>A0A4Y7KHH8</accession>
<dbReference type="Proteomes" id="UP000316621">
    <property type="component" value="Chromosome 7"/>
</dbReference>
<sequence length="265" mass="29512">HVDPATASPSLFLPGSSADVPLPNPAYLPWLQTDTHLLRWLQATLTQSGFADIPDFNFARELWQYLANTYARSLQLRHQLQTLHRDNLSISTYLAKITSIRDSLLTSSSPLSDVELVLHTLRGLGPDYQAFSTDIETRSTLPSFSELKPLLLNHEIRLTQYNQPSPDSIPSTTFYGSTFSPSSSSSNFSSSRGGRGNNFYRGDRGGTSGSFRGNRGRGRGYGGHGRGRHWTLWNGCMGRMSNRVLTYEGRLDSWIIDLDLFSSGF</sequence>
<dbReference type="Gramene" id="RZC71810">
    <property type="protein sequence ID" value="RZC71810"/>
    <property type="gene ID" value="C5167_034991"/>
</dbReference>
<proteinExistence type="predicted"/>
<dbReference type="AlphaFoldDB" id="A0A4Y7KHH8"/>
<dbReference type="EMBL" id="CM010721">
    <property type="protein sequence ID" value="RZC71810.1"/>
    <property type="molecule type" value="Genomic_DNA"/>
</dbReference>
<evidence type="ECO:0000313" key="2">
    <source>
        <dbReference type="EMBL" id="RZC71810.1"/>
    </source>
</evidence>